<comment type="caution">
    <text evidence="2">The sequence shown here is derived from an EMBL/GenBank/DDBJ whole genome shotgun (WGS) entry which is preliminary data.</text>
</comment>
<name>A0A8J7CK49_9BACT</name>
<dbReference type="Proteomes" id="UP000648239">
    <property type="component" value="Unassembled WGS sequence"/>
</dbReference>
<accession>A0A8J7CK49</accession>
<organism evidence="2 3">
    <name type="scientific">Candidatus Polarisedimenticola svalbardensis</name>
    <dbReference type="NCBI Taxonomy" id="2886004"/>
    <lineage>
        <taxon>Bacteria</taxon>
        <taxon>Pseudomonadati</taxon>
        <taxon>Acidobacteriota</taxon>
        <taxon>Candidatus Polarisedimenticolia</taxon>
        <taxon>Candidatus Polarisedimenticolales</taxon>
        <taxon>Candidatus Polarisedimenticolaceae</taxon>
        <taxon>Candidatus Polarisedimenticola</taxon>
    </lineage>
</organism>
<evidence type="ECO:0008006" key="4">
    <source>
        <dbReference type="Google" id="ProtNLM"/>
    </source>
</evidence>
<reference evidence="2 3" key="1">
    <citation type="submission" date="2020-08" db="EMBL/GenBank/DDBJ databases">
        <title>Acidobacteriota in marine sediments use diverse sulfur dissimilation pathways.</title>
        <authorList>
            <person name="Wasmund K."/>
        </authorList>
    </citation>
    <scope>NUCLEOTIDE SEQUENCE [LARGE SCALE GENOMIC DNA]</scope>
    <source>
        <strain evidence="2">MAG AM4</strain>
    </source>
</reference>
<protein>
    <recommendedName>
        <fullName evidence="4">Vegetative protein</fullName>
    </recommendedName>
</protein>
<feature type="region of interest" description="Disordered" evidence="1">
    <location>
        <begin position="100"/>
        <end position="120"/>
    </location>
</feature>
<dbReference type="AlphaFoldDB" id="A0A8J7CK49"/>
<evidence type="ECO:0000313" key="2">
    <source>
        <dbReference type="EMBL" id="MBD3866823.1"/>
    </source>
</evidence>
<sequence length="120" mass="13292">MATRKQVAKGGARKVNAAAQGFVDSVARSVADKVKEDLPTREEFRELKKAVRELQRKLRSGSGSGTRKAGRPRSNRKCEVAGCNLSHVAQGFCSRHYQARRREEMAAAASKPARKKARKR</sequence>
<proteinExistence type="predicted"/>
<evidence type="ECO:0000313" key="3">
    <source>
        <dbReference type="Proteomes" id="UP000648239"/>
    </source>
</evidence>
<gene>
    <name evidence="2" type="ORF">IFK94_01755</name>
</gene>
<evidence type="ECO:0000256" key="1">
    <source>
        <dbReference type="SAM" id="MobiDB-lite"/>
    </source>
</evidence>
<feature type="region of interest" description="Disordered" evidence="1">
    <location>
        <begin position="55"/>
        <end position="77"/>
    </location>
</feature>
<dbReference type="EMBL" id="JACXWD010000003">
    <property type="protein sequence ID" value="MBD3866823.1"/>
    <property type="molecule type" value="Genomic_DNA"/>
</dbReference>